<evidence type="ECO:0000313" key="3">
    <source>
        <dbReference type="EMBL" id="SDU29710.1"/>
    </source>
</evidence>
<protein>
    <recommendedName>
        <fullName evidence="5">DUF2325 domain-containing protein</fullName>
    </recommendedName>
</protein>
<feature type="coiled-coil region" evidence="2">
    <location>
        <begin position="183"/>
        <end position="248"/>
    </location>
</feature>
<evidence type="ECO:0000313" key="4">
    <source>
        <dbReference type="Proteomes" id="UP000199608"/>
    </source>
</evidence>
<accession>A0A1H2HCX1</accession>
<dbReference type="Proteomes" id="UP000199608">
    <property type="component" value="Unassembled WGS sequence"/>
</dbReference>
<dbReference type="Pfam" id="PF10087">
    <property type="entry name" value="DUF2325"/>
    <property type="match status" value="1"/>
</dbReference>
<evidence type="ECO:0008006" key="5">
    <source>
        <dbReference type="Google" id="ProtNLM"/>
    </source>
</evidence>
<gene>
    <name evidence="3" type="ORF">SAMN04487931_106175</name>
</gene>
<evidence type="ECO:0000256" key="2">
    <source>
        <dbReference type="SAM" id="Coils"/>
    </source>
</evidence>
<proteinExistence type="inferred from homology"/>
<evidence type="ECO:0000256" key="1">
    <source>
        <dbReference type="ARBA" id="ARBA00007189"/>
    </source>
</evidence>
<comment type="similarity">
    <text evidence="1">Belongs to the UPF0751 family.</text>
</comment>
<organism evidence="3 4">
    <name type="scientific">Desulfobacula phenolica</name>
    <dbReference type="NCBI Taxonomy" id="90732"/>
    <lineage>
        <taxon>Bacteria</taxon>
        <taxon>Pseudomonadati</taxon>
        <taxon>Thermodesulfobacteriota</taxon>
        <taxon>Desulfobacteria</taxon>
        <taxon>Desulfobacterales</taxon>
        <taxon>Desulfobacteraceae</taxon>
        <taxon>Desulfobacula</taxon>
    </lineage>
</organism>
<dbReference type="EMBL" id="FNLL01000006">
    <property type="protein sequence ID" value="SDU29710.1"/>
    <property type="molecule type" value="Genomic_DNA"/>
</dbReference>
<sequence length="404" mass="46926">MSDILSKFMNIWEVKSHFKCPIIGAMLSVEKHKNILKKCGYNVKEMKPYEYHQQIMIKLHDKNHVSVKVNNYILNIARKLMIRINGLPDHEIRSLWKKQLKKGNVGPMMYAIVSYKNTDMELLQDVYGEVHMQAHANMTEIFHIRQKQRRSEEILTQMQKKITLKNEEFKTLSDIRKADKKKIALLKAENLTMQTRITELEKTLDPKSYQENTTRSLELKITDLEQCIKNEQKKLRIKEREKKSIQIELFSVRNKNELMKEEIHSLVEGFKLCASPGCTEKSNCQISGNCTENTCPRYQLCAKRIFMIGGLTKMESLYRKIVETAGGEFNYHDGYMKNSHTNLKAKVKQCDVVLCPVNCNSHGACLKVKKLCNRYNKQLKILNSSSLSAVSQALFIPENEARMN</sequence>
<dbReference type="InterPro" id="IPR016772">
    <property type="entry name" value="UCP020408"/>
</dbReference>
<keyword evidence="2" id="KW-0175">Coiled coil</keyword>
<reference evidence="4" key="1">
    <citation type="submission" date="2016-10" db="EMBL/GenBank/DDBJ databases">
        <authorList>
            <person name="Varghese N."/>
            <person name="Submissions S."/>
        </authorList>
    </citation>
    <scope>NUCLEOTIDE SEQUENCE [LARGE SCALE GENOMIC DNA]</scope>
    <source>
        <strain evidence="4">DSM 3384</strain>
    </source>
</reference>
<dbReference type="RefSeq" id="WP_092234263.1">
    <property type="nucleotide sequence ID" value="NZ_FNLL01000006.1"/>
</dbReference>
<name>A0A1H2HCX1_9BACT</name>
<dbReference type="AlphaFoldDB" id="A0A1H2HCX1"/>
<keyword evidence="4" id="KW-1185">Reference proteome</keyword>